<dbReference type="Proteomes" id="UP001586593">
    <property type="component" value="Unassembled WGS sequence"/>
</dbReference>
<evidence type="ECO:0000313" key="2">
    <source>
        <dbReference type="Proteomes" id="UP001586593"/>
    </source>
</evidence>
<dbReference type="EMBL" id="JAZHXJ010002659">
    <property type="protein sequence ID" value="KAL1837365.1"/>
    <property type="molecule type" value="Genomic_DNA"/>
</dbReference>
<sequence>MDRLDAAAAAAAAAAGRDTGSRLSRASEARHCLVAAIVAYPCRSSKRRRALPPGSAGGRQSRCWFRHAVALLLPSRPATGSPKIWERPSVGASETRLPLVGVILSEGEPSLAFYLTLHFPRFFVSVRYVITCVDPMHRRREYSVLLVFLARQESNGRREVVLWLSHDRYRHTSIPACKETRLLHYW</sequence>
<comment type="caution">
    <text evidence="1">The sequence shown here is derived from an EMBL/GenBank/DDBJ whole genome shotgun (WGS) entry which is preliminary data.</text>
</comment>
<accession>A0ABR3V6K3</accession>
<proteinExistence type="predicted"/>
<protein>
    <submittedName>
        <fullName evidence="1">Uncharacterized protein</fullName>
    </submittedName>
</protein>
<name>A0ABR3V6K3_9PEZI</name>
<evidence type="ECO:0000313" key="1">
    <source>
        <dbReference type="EMBL" id="KAL1837365.1"/>
    </source>
</evidence>
<keyword evidence="2" id="KW-1185">Reference proteome</keyword>
<reference evidence="1 2" key="1">
    <citation type="journal article" date="2024" name="Commun. Biol.">
        <title>Comparative genomic analysis of thermophilic fungi reveals convergent evolutionary adaptations and gene losses.</title>
        <authorList>
            <person name="Steindorff A.S."/>
            <person name="Aguilar-Pontes M.V."/>
            <person name="Robinson A.J."/>
            <person name="Andreopoulos B."/>
            <person name="LaButti K."/>
            <person name="Kuo A."/>
            <person name="Mondo S."/>
            <person name="Riley R."/>
            <person name="Otillar R."/>
            <person name="Haridas S."/>
            <person name="Lipzen A."/>
            <person name="Grimwood J."/>
            <person name="Schmutz J."/>
            <person name="Clum A."/>
            <person name="Reid I.D."/>
            <person name="Moisan M.C."/>
            <person name="Butler G."/>
            <person name="Nguyen T.T.M."/>
            <person name="Dewar K."/>
            <person name="Conant G."/>
            <person name="Drula E."/>
            <person name="Henrissat B."/>
            <person name="Hansel C."/>
            <person name="Singer S."/>
            <person name="Hutchinson M.I."/>
            <person name="de Vries R.P."/>
            <person name="Natvig D.O."/>
            <person name="Powell A.J."/>
            <person name="Tsang A."/>
            <person name="Grigoriev I.V."/>
        </authorList>
    </citation>
    <scope>NUCLEOTIDE SEQUENCE [LARGE SCALE GENOMIC DNA]</scope>
    <source>
        <strain evidence="1 2">ATCC 24622</strain>
    </source>
</reference>
<gene>
    <name evidence="1" type="ORF">VTK73DRAFT_4719</name>
</gene>
<organism evidence="1 2">
    <name type="scientific">Phialemonium thermophilum</name>
    <dbReference type="NCBI Taxonomy" id="223376"/>
    <lineage>
        <taxon>Eukaryota</taxon>
        <taxon>Fungi</taxon>
        <taxon>Dikarya</taxon>
        <taxon>Ascomycota</taxon>
        <taxon>Pezizomycotina</taxon>
        <taxon>Sordariomycetes</taxon>
        <taxon>Sordariomycetidae</taxon>
        <taxon>Cephalothecales</taxon>
        <taxon>Cephalothecaceae</taxon>
        <taxon>Phialemonium</taxon>
    </lineage>
</organism>